<gene>
    <name evidence="2" type="ORF">TrLO_g3288</name>
</gene>
<keyword evidence="1" id="KW-0812">Transmembrane</keyword>
<keyword evidence="3" id="KW-1185">Reference proteome</keyword>
<dbReference type="GO" id="GO:0006629">
    <property type="term" value="P:lipid metabolic process"/>
    <property type="evidence" value="ECO:0007669"/>
    <property type="project" value="InterPro"/>
</dbReference>
<evidence type="ECO:0000313" key="2">
    <source>
        <dbReference type="EMBL" id="GMI17790.1"/>
    </source>
</evidence>
<name>A0A9W7FTC7_9STRA</name>
<accession>A0A9W7FTC7</accession>
<comment type="caution">
    <text evidence="2">The sequence shown here is derived from an EMBL/GenBank/DDBJ whole genome shotgun (WGS) entry which is preliminary data.</text>
</comment>
<organism evidence="2 3">
    <name type="scientific">Triparma laevis f. longispina</name>
    <dbReference type="NCBI Taxonomy" id="1714387"/>
    <lineage>
        <taxon>Eukaryota</taxon>
        <taxon>Sar</taxon>
        <taxon>Stramenopiles</taxon>
        <taxon>Ochrophyta</taxon>
        <taxon>Bolidophyceae</taxon>
        <taxon>Parmales</taxon>
        <taxon>Triparmaceae</taxon>
        <taxon>Triparma</taxon>
    </lineage>
</organism>
<reference evidence="3" key="1">
    <citation type="journal article" date="2023" name="Commun. Biol.">
        <title>Genome analysis of Parmales, the sister group of diatoms, reveals the evolutionary specialization of diatoms from phago-mixotrophs to photoautotrophs.</title>
        <authorList>
            <person name="Ban H."/>
            <person name="Sato S."/>
            <person name="Yoshikawa S."/>
            <person name="Yamada K."/>
            <person name="Nakamura Y."/>
            <person name="Ichinomiya M."/>
            <person name="Sato N."/>
            <person name="Blanc-Mathieu R."/>
            <person name="Endo H."/>
            <person name="Kuwata A."/>
            <person name="Ogata H."/>
        </authorList>
    </citation>
    <scope>NUCLEOTIDE SEQUENCE [LARGE SCALE GENOMIC DNA]</scope>
    <source>
        <strain evidence="3">NIES 3700</strain>
    </source>
</reference>
<dbReference type="OrthoDB" id="1046782at2759"/>
<evidence type="ECO:0000256" key="1">
    <source>
        <dbReference type="SAM" id="Phobius"/>
    </source>
</evidence>
<dbReference type="EMBL" id="BRXW01000305">
    <property type="protein sequence ID" value="GMI17790.1"/>
    <property type="molecule type" value="Genomic_DNA"/>
</dbReference>
<dbReference type="AlphaFoldDB" id="A0A9W7FTC7"/>
<dbReference type="SUPFAM" id="SSF51695">
    <property type="entry name" value="PLC-like phosphodiesterases"/>
    <property type="match status" value="1"/>
</dbReference>
<dbReference type="InterPro" id="IPR051057">
    <property type="entry name" value="PI-PLC_domain"/>
</dbReference>
<keyword evidence="1" id="KW-0472">Membrane</keyword>
<sequence length="320" mass="36261">MGHHRNSIGDVSLSKMSLPGSHNCGSYSVSTKYGIGSFSPVPAFLGFFFERWSKCHGSNLLEQLNAGVRYLDLRVCISHLDDEIRTEHAVYGERIMVMLEHLRTFLENNPEEIVVLFCHKFRAGMDKLEDHDRFLKLVKDVFGEGKAGDIFVKENEFGCSYSELIRKKRRLAFLYGDEEVVRTRGQNWLLSPASCQWDRWYDQPTVEGLKNRIFENRPVIRAAGDDIKLTIAQCILSPTPLMTILGGAISILRFLICNFFAFKRVPQDLMMLAEKANALATRFVSGELGDFKFNVVLLDNVGGGESENLLRSIVGKNVRK</sequence>
<dbReference type="PANTHER" id="PTHR13593:SF113">
    <property type="entry name" value="SI:DKEY-266F7.9"/>
    <property type="match status" value="1"/>
</dbReference>
<dbReference type="Proteomes" id="UP001165122">
    <property type="component" value="Unassembled WGS sequence"/>
</dbReference>
<dbReference type="InterPro" id="IPR017946">
    <property type="entry name" value="PLC-like_Pdiesterase_TIM-brl"/>
</dbReference>
<dbReference type="Gene3D" id="3.20.20.190">
    <property type="entry name" value="Phosphatidylinositol (PI) phosphodiesterase"/>
    <property type="match status" value="1"/>
</dbReference>
<keyword evidence="1" id="KW-1133">Transmembrane helix</keyword>
<dbReference type="GO" id="GO:0008081">
    <property type="term" value="F:phosphoric diester hydrolase activity"/>
    <property type="evidence" value="ECO:0007669"/>
    <property type="project" value="InterPro"/>
</dbReference>
<evidence type="ECO:0008006" key="4">
    <source>
        <dbReference type="Google" id="ProtNLM"/>
    </source>
</evidence>
<evidence type="ECO:0000313" key="3">
    <source>
        <dbReference type="Proteomes" id="UP001165122"/>
    </source>
</evidence>
<dbReference type="PANTHER" id="PTHR13593">
    <property type="match status" value="1"/>
</dbReference>
<protein>
    <recommendedName>
        <fullName evidence="4">Phosphatidylinositol-specific phospholipase C X domain-containing protein</fullName>
    </recommendedName>
</protein>
<feature type="transmembrane region" description="Helical" evidence="1">
    <location>
        <begin position="241"/>
        <end position="262"/>
    </location>
</feature>
<proteinExistence type="predicted"/>